<evidence type="ECO:0008006" key="4">
    <source>
        <dbReference type="Google" id="ProtNLM"/>
    </source>
</evidence>
<dbReference type="Proteomes" id="UP000007350">
    <property type="component" value="Unassembled WGS sequence"/>
</dbReference>
<comment type="caution">
    <text evidence="2">The sequence shown here is derived from an EMBL/GenBank/DDBJ whole genome shotgun (WGS) entry which is preliminary data.</text>
</comment>
<accession>K2MLA7</accession>
<evidence type="ECO:0000256" key="1">
    <source>
        <dbReference type="SAM" id="MobiDB-lite"/>
    </source>
</evidence>
<organism evidence="2 3">
    <name type="scientific">Trypanosoma cruzi marinkellei</name>
    <dbReference type="NCBI Taxonomy" id="85056"/>
    <lineage>
        <taxon>Eukaryota</taxon>
        <taxon>Discoba</taxon>
        <taxon>Euglenozoa</taxon>
        <taxon>Kinetoplastea</taxon>
        <taxon>Metakinetoplastina</taxon>
        <taxon>Trypanosomatida</taxon>
        <taxon>Trypanosomatidae</taxon>
        <taxon>Trypanosoma</taxon>
        <taxon>Schizotrypanum</taxon>
    </lineage>
</organism>
<feature type="compositionally biased region" description="Low complexity" evidence="1">
    <location>
        <begin position="104"/>
        <end position="136"/>
    </location>
</feature>
<feature type="region of interest" description="Disordered" evidence="1">
    <location>
        <begin position="104"/>
        <end position="186"/>
    </location>
</feature>
<reference evidence="2 3" key="1">
    <citation type="journal article" date="2012" name="BMC Genomics">
        <title>Comparative genomic analysis of human infective Trypanosoma cruzi lineages with the bat-restricted subspecies T. cruzi marinkellei.</title>
        <authorList>
            <person name="Franzen O."/>
            <person name="Talavera-Lopez C."/>
            <person name="Ochaya S."/>
            <person name="Butler C.E."/>
            <person name="Messenger L.A."/>
            <person name="Lewis M.D."/>
            <person name="Llewellyn M.S."/>
            <person name="Marinkelle C.J."/>
            <person name="Tyler K.M."/>
            <person name="Miles M.A."/>
            <person name="Andersson B."/>
        </authorList>
    </citation>
    <scope>NUCLEOTIDE SEQUENCE [LARGE SCALE GENOMIC DNA]</scope>
    <source>
        <strain evidence="2 3">B7</strain>
    </source>
</reference>
<feature type="compositionally biased region" description="Basic residues" evidence="1">
    <location>
        <begin position="137"/>
        <end position="151"/>
    </location>
</feature>
<proteinExistence type="predicted"/>
<protein>
    <recommendedName>
        <fullName evidence="4">WW domain-containing protein</fullName>
    </recommendedName>
</protein>
<dbReference type="EMBL" id="AHKC01017075">
    <property type="protein sequence ID" value="EKF27935.1"/>
    <property type="molecule type" value="Genomic_DNA"/>
</dbReference>
<gene>
    <name evidence="2" type="ORF">MOQ_008331</name>
</gene>
<dbReference type="AlphaFoldDB" id="K2MLA7"/>
<feature type="compositionally biased region" description="Basic and acidic residues" evidence="1">
    <location>
        <begin position="155"/>
        <end position="176"/>
    </location>
</feature>
<evidence type="ECO:0000313" key="2">
    <source>
        <dbReference type="EMBL" id="EKF27935.1"/>
    </source>
</evidence>
<evidence type="ECO:0000313" key="3">
    <source>
        <dbReference type="Proteomes" id="UP000007350"/>
    </source>
</evidence>
<keyword evidence="3" id="KW-1185">Reference proteome</keyword>
<name>K2MLA7_TRYCR</name>
<feature type="non-terminal residue" evidence="2">
    <location>
        <position position="251"/>
    </location>
</feature>
<sequence>MAELEEFACRSGYFVHVSIEGDIAMVLATVRMRPALAQRYSLVFPKETEHQRQPREFDPLLHGRVGRLDAVIRQHLHSEQKKNDGLYNKRNNKKVSRMDLINACANNSSNSGSSNSSSSSGSSKSSRSSSSSSSCNIKRRSTGNLKKRVRGRIIGIEESRWGKEDADTPLGDENKPSTRTKALPTLNLPVGNEMGANRHFSLAESNLYDTIVGKMQRKLPPGWSVRRDPAGKRYILDHLRGRAHHGDSSVV</sequence>